<dbReference type="AlphaFoldDB" id="A0A9N7THM4"/>
<accession>A0A9N7THM4</accession>
<reference evidence="1" key="1">
    <citation type="submission" date="2020-03" db="EMBL/GenBank/DDBJ databases">
        <authorList>
            <person name="Weist P."/>
        </authorList>
    </citation>
    <scope>NUCLEOTIDE SEQUENCE</scope>
</reference>
<evidence type="ECO:0000313" key="2">
    <source>
        <dbReference type="Proteomes" id="UP001153269"/>
    </source>
</evidence>
<dbReference type="Proteomes" id="UP001153269">
    <property type="component" value="Unassembled WGS sequence"/>
</dbReference>
<dbReference type="EMBL" id="CADEAL010000039">
    <property type="protein sequence ID" value="CAB1413142.1"/>
    <property type="molecule type" value="Genomic_DNA"/>
</dbReference>
<name>A0A9N7THM4_PLEPL</name>
<keyword evidence="2" id="KW-1185">Reference proteome</keyword>
<sequence>MSSSPGNLSTLCCQHVEQLEEGSSKCVRPSPGSEGQQRPDLSQDALRIEEVMALFCCQATATRVGRADYADRGKTSMVQSIWSLVLVFRFYPAHSGGGLLGPVVLNGLALPKVQMILKFNYSLGSVKAGGTGLKVRLWPGEWNEESQSCVPVRGGGAARSFKDGDKAVCVQRQDTQRKRTAEEKGEGEESVLAVRQLIKSNVSITLKCVSHSVVEVDKMITMQDDEVMKLPTASRLIRVKNKEADPVEVWEMYLRSDGNNRTFYN</sequence>
<evidence type="ECO:0000313" key="1">
    <source>
        <dbReference type="EMBL" id="CAB1413142.1"/>
    </source>
</evidence>
<protein>
    <submittedName>
        <fullName evidence="1">Uncharacterized protein</fullName>
    </submittedName>
</protein>
<proteinExistence type="predicted"/>
<organism evidence="1 2">
    <name type="scientific">Pleuronectes platessa</name>
    <name type="common">European plaice</name>
    <dbReference type="NCBI Taxonomy" id="8262"/>
    <lineage>
        <taxon>Eukaryota</taxon>
        <taxon>Metazoa</taxon>
        <taxon>Chordata</taxon>
        <taxon>Craniata</taxon>
        <taxon>Vertebrata</taxon>
        <taxon>Euteleostomi</taxon>
        <taxon>Actinopterygii</taxon>
        <taxon>Neopterygii</taxon>
        <taxon>Teleostei</taxon>
        <taxon>Neoteleostei</taxon>
        <taxon>Acanthomorphata</taxon>
        <taxon>Carangaria</taxon>
        <taxon>Pleuronectiformes</taxon>
        <taxon>Pleuronectoidei</taxon>
        <taxon>Pleuronectidae</taxon>
        <taxon>Pleuronectes</taxon>
    </lineage>
</organism>
<comment type="caution">
    <text evidence="1">The sequence shown here is derived from an EMBL/GenBank/DDBJ whole genome shotgun (WGS) entry which is preliminary data.</text>
</comment>
<gene>
    <name evidence="1" type="ORF">PLEPLA_LOCUS842</name>
</gene>